<evidence type="ECO:0000256" key="8">
    <source>
        <dbReference type="ARBA" id="ARBA00022840"/>
    </source>
</evidence>
<dbReference type="InterPro" id="IPR001757">
    <property type="entry name" value="P_typ_ATPase"/>
</dbReference>
<dbReference type="InterPro" id="IPR059000">
    <property type="entry name" value="ATPase_P-type_domA"/>
</dbReference>
<dbReference type="STRING" id="640635.SAMN04489806_0822"/>
<organism evidence="15 16">
    <name type="scientific">Paramicrobacterium humi</name>
    <dbReference type="NCBI Taxonomy" id="640635"/>
    <lineage>
        <taxon>Bacteria</taxon>
        <taxon>Bacillati</taxon>
        <taxon>Actinomycetota</taxon>
        <taxon>Actinomycetes</taxon>
        <taxon>Micrococcales</taxon>
        <taxon>Microbacteriaceae</taxon>
        <taxon>Paramicrobacterium</taxon>
    </lineage>
</organism>
<evidence type="ECO:0000256" key="10">
    <source>
        <dbReference type="ARBA" id="ARBA00022989"/>
    </source>
</evidence>
<evidence type="ECO:0000256" key="13">
    <source>
        <dbReference type="RuleBase" id="RU362081"/>
    </source>
</evidence>
<evidence type="ECO:0000256" key="6">
    <source>
        <dbReference type="ARBA" id="ARBA00022741"/>
    </source>
</evidence>
<dbReference type="InterPro" id="IPR051014">
    <property type="entry name" value="Cation_Transport_ATPase_IB"/>
</dbReference>
<dbReference type="PROSITE" id="PS01229">
    <property type="entry name" value="COF_2"/>
    <property type="match status" value="1"/>
</dbReference>
<evidence type="ECO:0000313" key="15">
    <source>
        <dbReference type="EMBL" id="SEB48682.1"/>
    </source>
</evidence>
<accession>A0A1H4JSR9</accession>
<dbReference type="Gene3D" id="3.40.50.1000">
    <property type="entry name" value="HAD superfamily/HAD-like"/>
    <property type="match status" value="1"/>
</dbReference>
<comment type="subcellular location">
    <subcellularLocation>
        <location evidence="1">Cell membrane</location>
        <topology evidence="1">Multi-pass membrane protein</topology>
    </subcellularLocation>
</comment>
<dbReference type="PRINTS" id="PR00119">
    <property type="entry name" value="CATATPASE"/>
</dbReference>
<dbReference type="NCBIfam" id="TIGR01525">
    <property type="entry name" value="ATPase-IB_hvy"/>
    <property type="match status" value="1"/>
</dbReference>
<feature type="domain" description="P-type ATPase A" evidence="14">
    <location>
        <begin position="120"/>
        <end position="219"/>
    </location>
</feature>
<keyword evidence="9" id="KW-1278">Translocase</keyword>
<feature type="transmembrane region" description="Helical" evidence="13">
    <location>
        <begin position="12"/>
        <end position="31"/>
    </location>
</feature>
<dbReference type="CDD" id="cd02079">
    <property type="entry name" value="P-type_ATPase_HM"/>
    <property type="match status" value="1"/>
</dbReference>
<dbReference type="InterPro" id="IPR027256">
    <property type="entry name" value="P-typ_ATPase_IB"/>
</dbReference>
<dbReference type="InterPro" id="IPR023214">
    <property type="entry name" value="HAD_sf"/>
</dbReference>
<keyword evidence="6 13" id="KW-0547">Nucleotide-binding</keyword>
<feature type="transmembrane region" description="Helical" evidence="13">
    <location>
        <begin position="235"/>
        <end position="253"/>
    </location>
</feature>
<dbReference type="GO" id="GO:0019829">
    <property type="term" value="F:ATPase-coupled monoatomic cation transmembrane transporter activity"/>
    <property type="evidence" value="ECO:0007669"/>
    <property type="project" value="InterPro"/>
</dbReference>
<feature type="transmembrane region" description="Helical" evidence="13">
    <location>
        <begin position="571"/>
        <end position="590"/>
    </location>
</feature>
<dbReference type="GO" id="GO:0046872">
    <property type="term" value="F:metal ion binding"/>
    <property type="evidence" value="ECO:0007669"/>
    <property type="project" value="UniProtKB-KW"/>
</dbReference>
<dbReference type="GO" id="GO:0015086">
    <property type="term" value="F:cadmium ion transmembrane transporter activity"/>
    <property type="evidence" value="ECO:0007669"/>
    <property type="project" value="TreeGrafter"/>
</dbReference>
<dbReference type="GO" id="GO:0016887">
    <property type="term" value="F:ATP hydrolysis activity"/>
    <property type="evidence" value="ECO:0007669"/>
    <property type="project" value="InterPro"/>
</dbReference>
<dbReference type="GO" id="GO:0006825">
    <property type="term" value="P:copper ion transport"/>
    <property type="evidence" value="ECO:0007669"/>
    <property type="project" value="UniProtKB-KW"/>
</dbReference>
<gene>
    <name evidence="15" type="ORF">SAMN04489806_0822</name>
</gene>
<dbReference type="RefSeq" id="WP_245723528.1">
    <property type="nucleotide sequence ID" value="NZ_FNRY01000001.1"/>
</dbReference>
<dbReference type="Proteomes" id="UP000199183">
    <property type="component" value="Unassembled WGS sequence"/>
</dbReference>
<dbReference type="InterPro" id="IPR044492">
    <property type="entry name" value="P_typ_ATPase_HD_dom"/>
</dbReference>
<dbReference type="NCBIfam" id="TIGR01494">
    <property type="entry name" value="ATPase_P-type"/>
    <property type="match status" value="1"/>
</dbReference>
<keyword evidence="5 13" id="KW-0479">Metal-binding</keyword>
<dbReference type="Pfam" id="PF00702">
    <property type="entry name" value="Hydrolase"/>
    <property type="match status" value="1"/>
</dbReference>
<evidence type="ECO:0000256" key="4">
    <source>
        <dbReference type="ARBA" id="ARBA00022692"/>
    </source>
</evidence>
<evidence type="ECO:0000256" key="5">
    <source>
        <dbReference type="ARBA" id="ARBA00022723"/>
    </source>
</evidence>
<dbReference type="PROSITE" id="PS00154">
    <property type="entry name" value="ATPASE_E1_E2"/>
    <property type="match status" value="1"/>
</dbReference>
<evidence type="ECO:0000256" key="12">
    <source>
        <dbReference type="ARBA" id="ARBA00023136"/>
    </source>
</evidence>
<dbReference type="FunFam" id="2.70.150.10:FF:000020">
    <property type="entry name" value="Copper-exporting P-type ATPase A"/>
    <property type="match status" value="1"/>
</dbReference>
<feature type="transmembrane region" description="Helical" evidence="13">
    <location>
        <begin position="259"/>
        <end position="285"/>
    </location>
</feature>
<dbReference type="PANTHER" id="PTHR48085:SF5">
    <property type="entry name" value="CADMIUM_ZINC-TRANSPORTING ATPASE HMA4-RELATED"/>
    <property type="match status" value="1"/>
</dbReference>
<protein>
    <submittedName>
        <fullName evidence="15">Cd2+/Zn2+-exporting ATPase</fullName>
    </submittedName>
</protein>
<evidence type="ECO:0000256" key="11">
    <source>
        <dbReference type="ARBA" id="ARBA00023008"/>
    </source>
</evidence>
<sequence>MRSLSALRRSPWTVPAAGGALIIAALLVQGADQSFDLAGALMVVAAAVSGAEIAVRGVRALAHRTIGIELLVTIAAIGAIVIGEYWEAAAVTFLFALGGALERVALGRTRSALTELLDAAPSTAVVVRDGTQLEVPAASIRAGESVLVKHGSGIPVDGTIAEGRIAVDESTVTGESMPVTRHDGESVFAGTLAVEGFARITATGVGADTTLARVVRRVEQAQEQKARTQKFIERFGRWYTPAVIIGAIIAGLVSGRIELALTLLVIGCPGALVISIPVSIVAGIGRAARDGILVKGGEHLETVGRVDVLAVDKTGTLTSGRPSLSDIAAITGSPAELVTWAAAAEAGSGHPLARAIVEGAKRMGVDVPAHADEVNTIVGRGVEARWRGRMVRVGSARLLAEAGIVIPPAAQDAASALADAGRTPVLVSVDAVVLGVLAVADRVREEAAAAVQELSRAGVRVVMLTGDDARVAASVAAETRITEVHAVLLPEGKLELVQALQAEGHTVAMLGDGVNDAPALAVADVGVAMGAAGSDLAIETADLALMRDDLLRLPHALRLSRRTVSAMRQNIAIALATVVALLAGVLFGGVTMAVGMLVHQLSVLAVIGNGLRLLRAQRQRPRIPDSSAGAASNGRRRALVA</sequence>
<dbReference type="GO" id="GO:0005886">
    <property type="term" value="C:plasma membrane"/>
    <property type="evidence" value="ECO:0007669"/>
    <property type="project" value="UniProtKB-SubCell"/>
</dbReference>
<keyword evidence="4 13" id="KW-0812">Transmembrane</keyword>
<feature type="transmembrane region" description="Helical" evidence="13">
    <location>
        <begin position="596"/>
        <end position="614"/>
    </location>
</feature>
<proteinExistence type="inferred from homology"/>
<evidence type="ECO:0000313" key="16">
    <source>
        <dbReference type="Proteomes" id="UP000199183"/>
    </source>
</evidence>
<dbReference type="PRINTS" id="PR00941">
    <property type="entry name" value="CDATPASE"/>
</dbReference>
<evidence type="ECO:0000256" key="3">
    <source>
        <dbReference type="ARBA" id="ARBA00022475"/>
    </source>
</evidence>
<evidence type="ECO:0000256" key="2">
    <source>
        <dbReference type="ARBA" id="ARBA00006024"/>
    </source>
</evidence>
<dbReference type="SFLD" id="SFLDS00003">
    <property type="entry name" value="Haloacid_Dehalogenase"/>
    <property type="match status" value="1"/>
</dbReference>
<dbReference type="AlphaFoldDB" id="A0A1H4JSR9"/>
<feature type="transmembrane region" description="Helical" evidence="13">
    <location>
        <begin position="66"/>
        <end position="82"/>
    </location>
</feature>
<keyword evidence="7" id="KW-0813">Transport</keyword>
<keyword evidence="16" id="KW-1185">Reference proteome</keyword>
<name>A0A1H4JSR9_9MICO</name>
<dbReference type="Gene3D" id="3.40.1110.10">
    <property type="entry name" value="Calcium-transporting ATPase, cytoplasmic domain N"/>
    <property type="match status" value="1"/>
</dbReference>
<dbReference type="SUPFAM" id="SSF81665">
    <property type="entry name" value="Calcium ATPase, transmembrane domain M"/>
    <property type="match status" value="1"/>
</dbReference>
<dbReference type="InterPro" id="IPR036412">
    <property type="entry name" value="HAD-like_sf"/>
</dbReference>
<feature type="transmembrane region" description="Helical" evidence="13">
    <location>
        <begin position="37"/>
        <end position="54"/>
    </location>
</feature>
<dbReference type="SUPFAM" id="SSF56784">
    <property type="entry name" value="HAD-like"/>
    <property type="match status" value="1"/>
</dbReference>
<keyword evidence="10 13" id="KW-1133">Transmembrane helix</keyword>
<dbReference type="SFLD" id="SFLDG00002">
    <property type="entry name" value="C1.7:_P-type_atpase_like"/>
    <property type="match status" value="1"/>
</dbReference>
<feature type="transmembrane region" description="Helical" evidence="13">
    <location>
        <begin position="88"/>
        <end position="106"/>
    </location>
</feature>
<reference evidence="15 16" key="1">
    <citation type="submission" date="2016-10" db="EMBL/GenBank/DDBJ databases">
        <authorList>
            <person name="de Groot N.N."/>
        </authorList>
    </citation>
    <scope>NUCLEOTIDE SEQUENCE [LARGE SCALE GENOMIC DNA]</scope>
    <source>
        <strain evidence="15 16">DSM 21799</strain>
    </source>
</reference>
<keyword evidence="7" id="KW-0187">Copper transport</keyword>
<evidence type="ECO:0000259" key="14">
    <source>
        <dbReference type="Pfam" id="PF00122"/>
    </source>
</evidence>
<keyword evidence="11" id="KW-0186">Copper</keyword>
<comment type="similarity">
    <text evidence="2 13">Belongs to the cation transport ATPase (P-type) (TC 3.A.3) family. Type IB subfamily.</text>
</comment>
<dbReference type="InterPro" id="IPR018303">
    <property type="entry name" value="ATPase_P-typ_P_site"/>
</dbReference>
<keyword evidence="7" id="KW-0406">Ion transport</keyword>
<dbReference type="InterPro" id="IPR008250">
    <property type="entry name" value="ATPase_P-typ_transduc_dom_A_sf"/>
</dbReference>
<dbReference type="InterPro" id="IPR023298">
    <property type="entry name" value="ATPase_P-typ_TM_dom_sf"/>
</dbReference>
<dbReference type="SUPFAM" id="SSF81653">
    <property type="entry name" value="Calcium ATPase, transduction domain A"/>
    <property type="match status" value="1"/>
</dbReference>
<dbReference type="Gene3D" id="2.70.150.10">
    <property type="entry name" value="Calcium-transporting ATPase, cytoplasmic transduction domain A"/>
    <property type="match status" value="1"/>
</dbReference>
<dbReference type="GO" id="GO:0005524">
    <property type="term" value="F:ATP binding"/>
    <property type="evidence" value="ECO:0007669"/>
    <property type="project" value="UniProtKB-UniRule"/>
</dbReference>
<keyword evidence="8 13" id="KW-0067">ATP-binding</keyword>
<dbReference type="PANTHER" id="PTHR48085">
    <property type="entry name" value="CADMIUM/ZINC-TRANSPORTING ATPASE HMA2-RELATED"/>
    <property type="match status" value="1"/>
</dbReference>
<evidence type="ECO:0000256" key="7">
    <source>
        <dbReference type="ARBA" id="ARBA00022796"/>
    </source>
</evidence>
<evidence type="ECO:0000256" key="9">
    <source>
        <dbReference type="ARBA" id="ARBA00022967"/>
    </source>
</evidence>
<keyword evidence="12 13" id="KW-0472">Membrane</keyword>
<dbReference type="SFLD" id="SFLDF00027">
    <property type="entry name" value="p-type_atpase"/>
    <property type="match status" value="1"/>
</dbReference>
<dbReference type="InterPro" id="IPR023299">
    <property type="entry name" value="ATPase_P-typ_cyto_dom_N"/>
</dbReference>
<dbReference type="Pfam" id="PF00122">
    <property type="entry name" value="E1-E2_ATPase"/>
    <property type="match status" value="1"/>
</dbReference>
<dbReference type="EMBL" id="FNRY01000001">
    <property type="protein sequence ID" value="SEB48682.1"/>
    <property type="molecule type" value="Genomic_DNA"/>
</dbReference>
<keyword evidence="3 13" id="KW-1003">Cell membrane</keyword>
<evidence type="ECO:0000256" key="1">
    <source>
        <dbReference type="ARBA" id="ARBA00004651"/>
    </source>
</evidence>